<evidence type="ECO:0000256" key="2">
    <source>
        <dbReference type="ARBA" id="ARBA00093469"/>
    </source>
</evidence>
<name>A0A8C3LI25_CHRPC</name>
<dbReference type="InterPro" id="IPR037355">
    <property type="entry name" value="COMMD3"/>
</dbReference>
<evidence type="ECO:0000256" key="1">
    <source>
        <dbReference type="ARBA" id="ARBA00016548"/>
    </source>
</evidence>
<feature type="region of interest" description="Disordered" evidence="3">
    <location>
        <begin position="1"/>
        <end position="29"/>
    </location>
</feature>
<dbReference type="PANTHER" id="PTHR31159:SF1">
    <property type="entry name" value="COMM DOMAIN-CONTAINING PROTEIN 3"/>
    <property type="match status" value="1"/>
</dbReference>
<reference evidence="5" key="2">
    <citation type="submission" date="2025-09" db="UniProtKB">
        <authorList>
            <consortium name="Ensembl"/>
        </authorList>
    </citation>
    <scope>IDENTIFICATION</scope>
</reference>
<dbReference type="Pfam" id="PF07258">
    <property type="entry name" value="COMM_domain"/>
    <property type="match status" value="1"/>
</dbReference>
<protein>
    <recommendedName>
        <fullName evidence="1">COMM domain-containing protein 3</fullName>
    </recommendedName>
</protein>
<reference evidence="5" key="1">
    <citation type="submission" date="2025-08" db="UniProtKB">
        <authorList>
            <consortium name="Ensembl"/>
        </authorList>
    </citation>
    <scope>IDENTIFICATION</scope>
</reference>
<dbReference type="Proteomes" id="UP000694543">
    <property type="component" value="Unplaced"/>
</dbReference>
<dbReference type="InterPro" id="IPR017920">
    <property type="entry name" value="COMM"/>
</dbReference>
<accession>A0A8C3LI25</accession>
<evidence type="ECO:0000313" key="6">
    <source>
        <dbReference type="Proteomes" id="UP000694543"/>
    </source>
</evidence>
<comment type="similarity">
    <text evidence="2">Belongs to the COMM domain-containing protein 3 family.</text>
</comment>
<organism evidence="5 6">
    <name type="scientific">Chrysolophus pictus</name>
    <name type="common">Golden pheasant</name>
    <name type="synonym">Phasianus pictus</name>
    <dbReference type="NCBI Taxonomy" id="9089"/>
    <lineage>
        <taxon>Eukaryota</taxon>
        <taxon>Metazoa</taxon>
        <taxon>Chordata</taxon>
        <taxon>Craniata</taxon>
        <taxon>Vertebrata</taxon>
        <taxon>Euteleostomi</taxon>
        <taxon>Archelosauria</taxon>
        <taxon>Archosauria</taxon>
        <taxon>Dinosauria</taxon>
        <taxon>Saurischia</taxon>
        <taxon>Theropoda</taxon>
        <taxon>Coelurosauria</taxon>
        <taxon>Aves</taxon>
        <taxon>Neognathae</taxon>
        <taxon>Galloanserae</taxon>
        <taxon>Galliformes</taxon>
        <taxon>Phasianidae</taxon>
        <taxon>Phasianinae</taxon>
        <taxon>Chrysolophus</taxon>
    </lineage>
</organism>
<evidence type="ECO:0000256" key="3">
    <source>
        <dbReference type="SAM" id="MobiDB-lite"/>
    </source>
</evidence>
<evidence type="ECO:0000259" key="4">
    <source>
        <dbReference type="PROSITE" id="PS51269"/>
    </source>
</evidence>
<dbReference type="PANTHER" id="PTHR31159">
    <property type="entry name" value="COMM DOMAIN-CONTAINING PROTEIN 3"/>
    <property type="match status" value="1"/>
</dbReference>
<sequence>MELAERGRSAVPRASGGVGSPASSAADPELSDVDPAVLKQCHAAAAACILEAGRQRADRAALSACLEECKLDRERIEQFCTEYQKNREALEELLGSIGRAPPHVTDVSWRLAYRIQTHELHRAYQPTYLLTLSTENSDAGSQPDLSFSCTMEQLQDLVGKLKDAAKSLERATQL</sequence>
<dbReference type="CDD" id="cd04751">
    <property type="entry name" value="Commd3"/>
    <property type="match status" value="1"/>
</dbReference>
<dbReference type="Ensembl" id="ENSCPIT00010012632.1">
    <property type="protein sequence ID" value="ENSCPIP00010010696.1"/>
    <property type="gene ID" value="ENSCPIG00010008300.1"/>
</dbReference>
<proteinExistence type="inferred from homology"/>
<evidence type="ECO:0000313" key="5">
    <source>
        <dbReference type="Ensembl" id="ENSCPIP00010010696.1"/>
    </source>
</evidence>
<dbReference type="GO" id="GO:0006814">
    <property type="term" value="P:sodium ion transport"/>
    <property type="evidence" value="ECO:0007669"/>
    <property type="project" value="InterPro"/>
</dbReference>
<dbReference type="AlphaFoldDB" id="A0A8C3LI25"/>
<dbReference type="Pfam" id="PF21672">
    <property type="entry name" value="COMM_HN"/>
    <property type="match status" value="1"/>
</dbReference>
<dbReference type="PROSITE" id="PS51269">
    <property type="entry name" value="COMM"/>
    <property type="match status" value="1"/>
</dbReference>
<feature type="domain" description="COMM" evidence="4">
    <location>
        <begin position="103"/>
        <end position="172"/>
    </location>
</feature>
<keyword evidence="6" id="KW-1185">Reference proteome</keyword>